<dbReference type="Proteomes" id="UP000019265">
    <property type="component" value="Chromosome"/>
</dbReference>
<keyword evidence="6" id="KW-0460">Magnesium</keyword>
<proteinExistence type="inferred from homology"/>
<keyword evidence="2" id="KW-0436">Ligase</keyword>
<dbReference type="InterPro" id="IPR036565">
    <property type="entry name" value="Mur-like_cat_sf"/>
</dbReference>
<evidence type="ECO:0000256" key="4">
    <source>
        <dbReference type="ARBA" id="ARBA00022741"/>
    </source>
</evidence>
<dbReference type="RefSeq" id="WP_025250614.1">
    <property type="nucleotide sequence ID" value="NZ_CP006934.1"/>
</dbReference>
<dbReference type="AlphaFoldDB" id="W6AIE2"/>
<evidence type="ECO:0000256" key="2">
    <source>
        <dbReference type="ARBA" id="ARBA00022598"/>
    </source>
</evidence>
<dbReference type="GO" id="GO:0008841">
    <property type="term" value="F:dihydrofolate synthase activity"/>
    <property type="evidence" value="ECO:0007669"/>
    <property type="project" value="TreeGrafter"/>
</dbReference>
<accession>W6AIE2</accession>
<dbReference type="GO" id="GO:0046872">
    <property type="term" value="F:metal ion binding"/>
    <property type="evidence" value="ECO:0007669"/>
    <property type="project" value="UniProtKB-KW"/>
</dbReference>
<comment type="similarity">
    <text evidence="1">Belongs to the folylpolyglutamate synthase family.</text>
</comment>
<keyword evidence="3" id="KW-0479">Metal-binding</keyword>
<dbReference type="HOGENOM" id="CLU_015869_1_1_14"/>
<dbReference type="PATRIC" id="fig|1276257.3.peg.63"/>
<evidence type="ECO:0000256" key="3">
    <source>
        <dbReference type="ARBA" id="ARBA00022723"/>
    </source>
</evidence>
<dbReference type="OrthoDB" id="9809356at2"/>
<dbReference type="GO" id="GO:0004326">
    <property type="term" value="F:tetrahydrofolylpolyglutamate synthase activity"/>
    <property type="evidence" value="ECO:0007669"/>
    <property type="project" value="InterPro"/>
</dbReference>
<keyword evidence="4" id="KW-0547">Nucleotide-binding</keyword>
<evidence type="ECO:0000313" key="7">
    <source>
        <dbReference type="EMBL" id="AHI53474.1"/>
    </source>
</evidence>
<keyword evidence="5" id="KW-0067">ATP-binding</keyword>
<dbReference type="eggNOG" id="COG0285">
    <property type="taxonomic scope" value="Bacteria"/>
</dbReference>
<reference evidence="7 8" key="1">
    <citation type="journal article" date="2014" name="Genome Biol. Evol.">
        <title>Molecular evolution of the substrate utilization strategies and putative virulence factors in mosquito-associated Spiroplasma species.</title>
        <authorList>
            <person name="Chang T.H."/>
            <person name="Lo W.S."/>
            <person name="Ku C."/>
            <person name="Chen L.L."/>
            <person name="Kuo C.H."/>
        </authorList>
    </citation>
    <scope>NUCLEOTIDE SEQUENCE [LARGE SCALE GENOMIC DNA]</scope>
    <source>
        <strain evidence="7">Ar-1343</strain>
    </source>
</reference>
<evidence type="ECO:0000313" key="8">
    <source>
        <dbReference type="Proteomes" id="UP000019265"/>
    </source>
</evidence>
<dbReference type="PANTHER" id="PTHR11136">
    <property type="entry name" value="FOLYLPOLYGLUTAMATE SYNTHASE-RELATED"/>
    <property type="match status" value="1"/>
</dbReference>
<dbReference type="EMBL" id="CP006934">
    <property type="protein sequence ID" value="AHI53474.1"/>
    <property type="molecule type" value="Genomic_DNA"/>
</dbReference>
<dbReference type="STRING" id="1276257.SSABA_v1c00620"/>
<dbReference type="Gene3D" id="3.40.1190.10">
    <property type="entry name" value="Mur-like, catalytic domain"/>
    <property type="match status" value="1"/>
</dbReference>
<dbReference type="NCBIfam" id="TIGR01499">
    <property type="entry name" value="folC"/>
    <property type="match status" value="1"/>
</dbReference>
<dbReference type="GO" id="GO:0005524">
    <property type="term" value="F:ATP binding"/>
    <property type="evidence" value="ECO:0007669"/>
    <property type="project" value="UniProtKB-KW"/>
</dbReference>
<keyword evidence="8" id="KW-1185">Reference proteome</keyword>
<evidence type="ECO:0000256" key="5">
    <source>
        <dbReference type="ARBA" id="ARBA00022840"/>
    </source>
</evidence>
<gene>
    <name evidence="7" type="primary">folC</name>
    <name evidence="7" type="ORF">SSABA_v1c00620</name>
</gene>
<dbReference type="GO" id="GO:0005737">
    <property type="term" value="C:cytoplasm"/>
    <property type="evidence" value="ECO:0007669"/>
    <property type="project" value="TreeGrafter"/>
</dbReference>
<dbReference type="SUPFAM" id="SSF53244">
    <property type="entry name" value="MurD-like peptide ligases, peptide-binding domain"/>
    <property type="match status" value="1"/>
</dbReference>
<sequence length="369" mass="42565">MISVNEELLPSFLEPSTKNLDKILKKYGNFQNNIPVINVVGTNGKGTTSYFASLGFKKYYSKVGLFISPAFLFQNERIQINNEYISDKDFKRILNKFIIEINEEKLNFFEIYTLIAMWYFWENNVDIAIVEAGIGGRFDTTNLFTNQLGTLLTSISLDHEEILGHTIEKILSQKIGICKSGFLIASADNKNLIEKILTDPNLKQINIFQAQYYLGDKTYQSGNKGLVAKLFQLFNFEIDNSFFNQLPPLGRMTEICQNPKIIIDGAHNVGAIEALVNSVKTKLTNPDVIFASSFKKNYLDEIKILQKNFKNVYFAEFQETNNWNSQKKFEVTDWKDKILKNIKNKKDTLICGSLYFIPIVYEWMKSRDW</sequence>
<dbReference type="PANTHER" id="PTHR11136:SF0">
    <property type="entry name" value="DIHYDROFOLATE SYNTHETASE-RELATED"/>
    <property type="match status" value="1"/>
</dbReference>
<dbReference type="KEGG" id="ssab:SSABA_v1c00620"/>
<protein>
    <submittedName>
        <fullName evidence="7">Folylpolyglutamate synthase</fullName>
    </submittedName>
</protein>
<dbReference type="InterPro" id="IPR036615">
    <property type="entry name" value="Mur_ligase_C_dom_sf"/>
</dbReference>
<organism evidence="7 8">
    <name type="scientific">Spiroplasma sabaudiense Ar-1343</name>
    <dbReference type="NCBI Taxonomy" id="1276257"/>
    <lineage>
        <taxon>Bacteria</taxon>
        <taxon>Bacillati</taxon>
        <taxon>Mycoplasmatota</taxon>
        <taxon>Mollicutes</taxon>
        <taxon>Entomoplasmatales</taxon>
        <taxon>Spiroplasmataceae</taxon>
        <taxon>Spiroplasma</taxon>
    </lineage>
</organism>
<evidence type="ECO:0000256" key="6">
    <source>
        <dbReference type="ARBA" id="ARBA00022842"/>
    </source>
</evidence>
<dbReference type="InterPro" id="IPR001645">
    <property type="entry name" value="Folylpolyglutamate_synth"/>
</dbReference>
<dbReference type="SUPFAM" id="SSF53623">
    <property type="entry name" value="MurD-like peptide ligases, catalytic domain"/>
    <property type="match status" value="1"/>
</dbReference>
<dbReference type="Gene3D" id="3.90.190.20">
    <property type="entry name" value="Mur ligase, C-terminal domain"/>
    <property type="match status" value="1"/>
</dbReference>
<name>W6AIE2_9MOLU</name>
<evidence type="ECO:0000256" key="1">
    <source>
        <dbReference type="ARBA" id="ARBA00008276"/>
    </source>
</evidence>